<evidence type="ECO:0000259" key="3">
    <source>
        <dbReference type="PROSITE" id="PS51819"/>
    </source>
</evidence>
<dbReference type="InterPro" id="IPR051908">
    <property type="entry name" value="Ribosomal_N-acetyltransferase"/>
</dbReference>
<dbReference type="Proteomes" id="UP000037660">
    <property type="component" value="Unassembled WGS sequence"/>
</dbReference>
<dbReference type="InterPro" id="IPR029068">
    <property type="entry name" value="Glyas_Bleomycin-R_OHBP_Dase"/>
</dbReference>
<protein>
    <submittedName>
        <fullName evidence="4">Glyoxalase family protein</fullName>
    </submittedName>
</protein>
<dbReference type="AlphaFoldDB" id="A0A0K8P7N9"/>
<dbReference type="Gene3D" id="3.10.180.10">
    <property type="entry name" value="2,3-Dihydroxybiphenyl 1,2-Dioxygenase, domain 1"/>
    <property type="match status" value="1"/>
</dbReference>
<reference evidence="4 5" key="2">
    <citation type="journal article" date="2016" name="Science">
        <title>A bacterium that degrades and assimilates poly(ethylene terephthalate).</title>
        <authorList>
            <person name="Yoshida S."/>
            <person name="Hiraga K."/>
            <person name="Takehana T."/>
            <person name="Taniguchi I."/>
            <person name="Yamaji H."/>
            <person name="Maeda Y."/>
            <person name="Toyohara K."/>
            <person name="Miyamoto K."/>
            <person name="Kimura Y."/>
            <person name="Oda K."/>
        </authorList>
    </citation>
    <scope>NUCLEOTIDE SEQUENCE [LARGE SCALE GENOMIC DNA]</scope>
    <source>
        <strain evidence="5">NBRC 110686 / TISTR 2288 / 201-F6</strain>
    </source>
</reference>
<feature type="domain" description="N-acetyltransferase" evidence="2">
    <location>
        <begin position="13"/>
        <end position="181"/>
    </location>
</feature>
<sequence length="346" mass="38016">MPLPTPTLHTPRLRLRPFAAADAGALYALQSNARVLRYWDAPPWTDPARAEAFLASCRQMEAEGSGTRVAIETREGAAFIGWCTLFGWNPVHRKAGLGYCLDDTAWGRGYATEAVHALLRWAFDTLDLNRVEAELDTRNAASARVLDKLGFVREGLRREDCVVSGEVSDSWIHGLLRRDWQAQAQTQTQAPARTVTTPPPGAAAHPADGSTPGASRHLALVSLLVQDYDAAIAFYRDALGFALVEDTRLDEHKRWVVVRPSGAALGPAAAGVLLARATAPAQTAAIGRQTGGRVFLFLHTDDIDRDHRLYRSRGVRFVREPADQPYGRVAVFEDLHGNLWDLVQPR</sequence>
<organism evidence="4 5">
    <name type="scientific">Piscinibacter sakaiensis</name>
    <name type="common">Ideonella sakaiensis</name>
    <dbReference type="NCBI Taxonomy" id="1547922"/>
    <lineage>
        <taxon>Bacteria</taxon>
        <taxon>Pseudomonadati</taxon>
        <taxon>Pseudomonadota</taxon>
        <taxon>Betaproteobacteria</taxon>
        <taxon>Burkholderiales</taxon>
        <taxon>Sphaerotilaceae</taxon>
        <taxon>Piscinibacter</taxon>
    </lineage>
</organism>
<proteinExistence type="predicted"/>
<dbReference type="CDD" id="cd07263">
    <property type="entry name" value="VOC_like"/>
    <property type="match status" value="1"/>
</dbReference>
<dbReference type="InterPro" id="IPR000182">
    <property type="entry name" value="GNAT_dom"/>
</dbReference>
<dbReference type="GO" id="GO:0008999">
    <property type="term" value="F:protein-N-terminal-alanine acetyltransferase activity"/>
    <property type="evidence" value="ECO:0007669"/>
    <property type="project" value="TreeGrafter"/>
</dbReference>
<dbReference type="InterPro" id="IPR037523">
    <property type="entry name" value="VOC_core"/>
</dbReference>
<evidence type="ECO:0000256" key="1">
    <source>
        <dbReference type="SAM" id="MobiDB-lite"/>
    </source>
</evidence>
<name>A0A0K8P7N9_PISS1</name>
<dbReference type="InterPro" id="IPR004360">
    <property type="entry name" value="Glyas_Fos-R_dOase_dom"/>
</dbReference>
<dbReference type="GO" id="GO:1990189">
    <property type="term" value="F:protein N-terminal-serine acetyltransferase activity"/>
    <property type="evidence" value="ECO:0007669"/>
    <property type="project" value="TreeGrafter"/>
</dbReference>
<dbReference type="PANTHER" id="PTHR43441">
    <property type="entry name" value="RIBOSOMAL-PROTEIN-SERINE ACETYLTRANSFERASE"/>
    <property type="match status" value="1"/>
</dbReference>
<accession>A0A0K8P7N9</accession>
<evidence type="ECO:0000259" key="2">
    <source>
        <dbReference type="PROSITE" id="PS51186"/>
    </source>
</evidence>
<keyword evidence="5" id="KW-1185">Reference proteome</keyword>
<evidence type="ECO:0000313" key="4">
    <source>
        <dbReference type="EMBL" id="GAP38554.1"/>
    </source>
</evidence>
<feature type="compositionally biased region" description="Low complexity" evidence="1">
    <location>
        <begin position="186"/>
        <end position="207"/>
    </location>
</feature>
<dbReference type="InterPro" id="IPR016181">
    <property type="entry name" value="Acyl_CoA_acyltransferase"/>
</dbReference>
<dbReference type="PROSITE" id="PS51186">
    <property type="entry name" value="GNAT"/>
    <property type="match status" value="1"/>
</dbReference>
<dbReference type="Pfam" id="PF00903">
    <property type="entry name" value="Glyoxalase"/>
    <property type="match status" value="1"/>
</dbReference>
<dbReference type="SUPFAM" id="SSF55729">
    <property type="entry name" value="Acyl-CoA N-acyltransferases (Nat)"/>
    <property type="match status" value="1"/>
</dbReference>
<dbReference type="PROSITE" id="PS51819">
    <property type="entry name" value="VOC"/>
    <property type="match status" value="1"/>
</dbReference>
<comment type="caution">
    <text evidence="4">The sequence shown here is derived from an EMBL/GenBank/DDBJ whole genome shotgun (WGS) entry which is preliminary data.</text>
</comment>
<dbReference type="STRING" id="1547922.ISF6_5012"/>
<evidence type="ECO:0000313" key="5">
    <source>
        <dbReference type="Proteomes" id="UP000037660"/>
    </source>
</evidence>
<feature type="domain" description="VOC" evidence="3">
    <location>
        <begin position="217"/>
        <end position="345"/>
    </location>
</feature>
<dbReference type="Pfam" id="PF13302">
    <property type="entry name" value="Acetyltransf_3"/>
    <property type="match status" value="1"/>
</dbReference>
<dbReference type="PANTHER" id="PTHR43441:SF11">
    <property type="entry name" value="RIBOSOMAL-PROTEIN-SERINE ACETYLTRANSFERASE"/>
    <property type="match status" value="1"/>
</dbReference>
<reference evidence="5" key="1">
    <citation type="submission" date="2015-07" db="EMBL/GenBank/DDBJ databases">
        <title>Discovery of a poly(ethylene terephthalate assimilation.</title>
        <authorList>
            <person name="Yoshida S."/>
            <person name="Hiraga K."/>
            <person name="Takehana T."/>
            <person name="Taniguchi I."/>
            <person name="Yamaji H."/>
            <person name="Maeda Y."/>
            <person name="Toyohara K."/>
            <person name="Miyamoto K."/>
            <person name="Kimura Y."/>
            <person name="Oda K."/>
        </authorList>
    </citation>
    <scope>NUCLEOTIDE SEQUENCE [LARGE SCALE GENOMIC DNA]</scope>
    <source>
        <strain evidence="5">NBRC 110686 / TISTR 2288 / 201-F6</strain>
    </source>
</reference>
<dbReference type="RefSeq" id="WP_231638254.1">
    <property type="nucleotide sequence ID" value="NZ_BBYR01000079.1"/>
</dbReference>
<dbReference type="GO" id="GO:0005737">
    <property type="term" value="C:cytoplasm"/>
    <property type="evidence" value="ECO:0007669"/>
    <property type="project" value="TreeGrafter"/>
</dbReference>
<dbReference type="SUPFAM" id="SSF54593">
    <property type="entry name" value="Glyoxalase/Bleomycin resistance protein/Dihydroxybiphenyl dioxygenase"/>
    <property type="match status" value="1"/>
</dbReference>
<gene>
    <name evidence="4" type="ORF">ISF6_5012</name>
</gene>
<feature type="region of interest" description="Disordered" evidence="1">
    <location>
        <begin position="186"/>
        <end position="211"/>
    </location>
</feature>
<dbReference type="Gene3D" id="3.40.630.30">
    <property type="match status" value="1"/>
</dbReference>
<dbReference type="EMBL" id="BBYR01000079">
    <property type="protein sequence ID" value="GAP38554.1"/>
    <property type="molecule type" value="Genomic_DNA"/>
</dbReference>